<dbReference type="Proteomes" id="UP001489004">
    <property type="component" value="Unassembled WGS sequence"/>
</dbReference>
<dbReference type="InterPro" id="IPR002777">
    <property type="entry name" value="PFD_beta-like"/>
</dbReference>
<dbReference type="FunFam" id="1.10.287.370:FF:000003">
    <property type="entry name" value="Prefoldin subunit 6"/>
    <property type="match status" value="1"/>
</dbReference>
<dbReference type="PANTHER" id="PTHR21431:SF0">
    <property type="entry name" value="PREFOLDIN SUBUNIT 6"/>
    <property type="match status" value="1"/>
</dbReference>
<accession>A0AAW1QR04</accession>
<dbReference type="GO" id="GO:0016272">
    <property type="term" value="C:prefoldin complex"/>
    <property type="evidence" value="ECO:0007669"/>
    <property type="project" value="InterPro"/>
</dbReference>
<protein>
    <recommendedName>
        <fullName evidence="6">Prefoldin subunit 6</fullName>
    </recommendedName>
</protein>
<comment type="similarity">
    <text evidence="1">Belongs to the prefoldin subunit beta family.</text>
</comment>
<keyword evidence="2" id="KW-0143">Chaperone</keyword>
<name>A0AAW1QR04_9CHLO</name>
<dbReference type="CDD" id="cd23161">
    <property type="entry name" value="Prefoldin_6"/>
    <property type="match status" value="1"/>
</dbReference>
<dbReference type="GO" id="GO:0005737">
    <property type="term" value="C:cytoplasm"/>
    <property type="evidence" value="ECO:0007669"/>
    <property type="project" value="TreeGrafter"/>
</dbReference>
<dbReference type="GO" id="GO:0051082">
    <property type="term" value="F:unfolded protein binding"/>
    <property type="evidence" value="ECO:0007669"/>
    <property type="project" value="InterPro"/>
</dbReference>
<dbReference type="GO" id="GO:0006457">
    <property type="term" value="P:protein folding"/>
    <property type="evidence" value="ECO:0007669"/>
    <property type="project" value="InterPro"/>
</dbReference>
<dbReference type="AlphaFoldDB" id="A0AAW1QR04"/>
<keyword evidence="3" id="KW-0175">Coiled coil</keyword>
<evidence type="ECO:0000256" key="3">
    <source>
        <dbReference type="SAM" id="Coils"/>
    </source>
</evidence>
<dbReference type="InterPro" id="IPR009053">
    <property type="entry name" value="Prefoldin"/>
</dbReference>
<keyword evidence="5" id="KW-1185">Reference proteome</keyword>
<evidence type="ECO:0008006" key="6">
    <source>
        <dbReference type="Google" id="ProtNLM"/>
    </source>
</evidence>
<comment type="caution">
    <text evidence="4">The sequence shown here is derived from an EMBL/GenBank/DDBJ whole genome shotgun (WGS) entry which is preliminary data.</text>
</comment>
<evidence type="ECO:0000313" key="5">
    <source>
        <dbReference type="Proteomes" id="UP001489004"/>
    </source>
</evidence>
<gene>
    <name evidence="4" type="ORF">WJX72_006190</name>
</gene>
<evidence type="ECO:0000313" key="4">
    <source>
        <dbReference type="EMBL" id="KAK9823887.1"/>
    </source>
</evidence>
<dbReference type="PANTHER" id="PTHR21431">
    <property type="entry name" value="PREFOLDIN SUBUNIT 6"/>
    <property type="match status" value="1"/>
</dbReference>
<dbReference type="Pfam" id="PF01920">
    <property type="entry name" value="Prefoldin_2"/>
    <property type="match status" value="1"/>
</dbReference>
<evidence type="ECO:0000256" key="1">
    <source>
        <dbReference type="ARBA" id="ARBA00008045"/>
    </source>
</evidence>
<feature type="coiled-coil region" evidence="3">
    <location>
        <begin position="84"/>
        <end position="118"/>
    </location>
</feature>
<feature type="coiled-coil region" evidence="3">
    <location>
        <begin position="6"/>
        <end position="57"/>
    </location>
</feature>
<dbReference type="Gene3D" id="1.10.287.370">
    <property type="match status" value="1"/>
</dbReference>
<dbReference type="SUPFAM" id="SSF46579">
    <property type="entry name" value="Prefoldin"/>
    <property type="match status" value="1"/>
</dbReference>
<sequence length="133" mass="15056">MDVAKMESMKQAFQTEANAYKQLQADVAKNHTARQQFIQQQQENDMVLKELEMLEEDANVYKLIGPALVKQDPVEAKSNVSKRLEFIRGELGRLDSQLKNYEEKQQKKGQQLAKMQTDIQALTQSAASAVAQA</sequence>
<dbReference type="EMBL" id="JALJOR010000002">
    <property type="protein sequence ID" value="KAK9823887.1"/>
    <property type="molecule type" value="Genomic_DNA"/>
</dbReference>
<dbReference type="GO" id="GO:0009409">
    <property type="term" value="P:response to cold"/>
    <property type="evidence" value="ECO:0007669"/>
    <property type="project" value="UniProtKB-ARBA"/>
</dbReference>
<proteinExistence type="inferred from homology"/>
<evidence type="ECO:0000256" key="2">
    <source>
        <dbReference type="ARBA" id="ARBA00023186"/>
    </source>
</evidence>
<organism evidence="4 5">
    <name type="scientific">[Myrmecia] bisecta</name>
    <dbReference type="NCBI Taxonomy" id="41462"/>
    <lineage>
        <taxon>Eukaryota</taxon>
        <taxon>Viridiplantae</taxon>
        <taxon>Chlorophyta</taxon>
        <taxon>core chlorophytes</taxon>
        <taxon>Trebouxiophyceae</taxon>
        <taxon>Trebouxiales</taxon>
        <taxon>Trebouxiaceae</taxon>
        <taxon>Myrmecia</taxon>
    </lineage>
</organism>
<dbReference type="GO" id="GO:0051087">
    <property type="term" value="F:protein-folding chaperone binding"/>
    <property type="evidence" value="ECO:0007669"/>
    <property type="project" value="TreeGrafter"/>
</dbReference>
<reference evidence="4 5" key="1">
    <citation type="journal article" date="2024" name="Nat. Commun.">
        <title>Phylogenomics reveals the evolutionary origins of lichenization in chlorophyte algae.</title>
        <authorList>
            <person name="Puginier C."/>
            <person name="Libourel C."/>
            <person name="Otte J."/>
            <person name="Skaloud P."/>
            <person name="Haon M."/>
            <person name="Grisel S."/>
            <person name="Petersen M."/>
            <person name="Berrin J.G."/>
            <person name="Delaux P.M."/>
            <person name="Dal Grande F."/>
            <person name="Keller J."/>
        </authorList>
    </citation>
    <scope>NUCLEOTIDE SEQUENCE [LARGE SCALE GENOMIC DNA]</scope>
    <source>
        <strain evidence="4 5">SAG 2043</strain>
    </source>
</reference>
<dbReference type="GO" id="GO:0051131">
    <property type="term" value="P:chaperone-mediated protein complex assembly"/>
    <property type="evidence" value="ECO:0007669"/>
    <property type="project" value="TreeGrafter"/>
</dbReference>